<dbReference type="PANTHER" id="PTHR42974:SF1">
    <property type="entry name" value="TYPE-3 GLUTAMINE SYNTHETASE"/>
    <property type="match status" value="1"/>
</dbReference>
<dbReference type="AlphaFoldDB" id="A0A354M0F8"/>
<protein>
    <submittedName>
        <fullName evidence="2">Glutamine synthetase type III</fullName>
    </submittedName>
</protein>
<dbReference type="EMBL" id="DNWC01000046">
    <property type="protein sequence ID" value="HBJ07997.1"/>
    <property type="molecule type" value="Genomic_DNA"/>
</dbReference>
<proteinExistence type="predicted"/>
<feature type="domain" description="Glutamine synthetase type III N-terminal" evidence="1">
    <location>
        <begin position="28"/>
        <end position="93"/>
    </location>
</feature>
<name>A0A354M0F8_9BACT</name>
<dbReference type="Proteomes" id="UP000262954">
    <property type="component" value="Unassembled WGS sequence"/>
</dbReference>
<sequence>MSTLRFRVVETAFTKKAVDVAVPDERPSEYFGKYVFNRAKMFKYLPEKTSRKLVDAIDNGTPLDREIADSVAEGMKKWAIEMGATHYTHWFHP</sequence>
<organism evidence="2 3">
    <name type="scientific">Coprobacter fastidiosus</name>
    <dbReference type="NCBI Taxonomy" id="1099853"/>
    <lineage>
        <taxon>Bacteria</taxon>
        <taxon>Pseudomonadati</taxon>
        <taxon>Bacteroidota</taxon>
        <taxon>Bacteroidia</taxon>
        <taxon>Bacteroidales</taxon>
        <taxon>Barnesiellaceae</taxon>
        <taxon>Coprobacter</taxon>
    </lineage>
</organism>
<dbReference type="Pfam" id="PF12437">
    <property type="entry name" value="GSIII_N"/>
    <property type="match status" value="1"/>
</dbReference>
<dbReference type="PANTHER" id="PTHR42974">
    <property type="entry name" value="GLUTAMINE SYNTHETASE"/>
    <property type="match status" value="1"/>
</dbReference>
<dbReference type="GO" id="GO:0004356">
    <property type="term" value="F:glutamine synthetase activity"/>
    <property type="evidence" value="ECO:0007669"/>
    <property type="project" value="InterPro"/>
</dbReference>
<dbReference type="InterPro" id="IPR022147">
    <property type="entry name" value="GSIII_N"/>
</dbReference>
<comment type="caution">
    <text evidence="2">The sequence shown here is derived from an EMBL/GenBank/DDBJ whole genome shotgun (WGS) entry which is preliminary data.</text>
</comment>
<feature type="non-terminal residue" evidence="2">
    <location>
        <position position="93"/>
    </location>
</feature>
<evidence type="ECO:0000259" key="1">
    <source>
        <dbReference type="Pfam" id="PF12437"/>
    </source>
</evidence>
<accession>A0A354M0F8</accession>
<gene>
    <name evidence="2" type="ORF">DDY73_03245</name>
</gene>
<dbReference type="InterPro" id="IPR052725">
    <property type="entry name" value="GS_Type-3"/>
</dbReference>
<reference evidence="2 3" key="1">
    <citation type="journal article" date="2018" name="Nat. Biotechnol.">
        <title>A standardized bacterial taxonomy based on genome phylogeny substantially revises the tree of life.</title>
        <authorList>
            <person name="Parks D.H."/>
            <person name="Chuvochina M."/>
            <person name="Waite D.W."/>
            <person name="Rinke C."/>
            <person name="Skarshewski A."/>
            <person name="Chaumeil P.A."/>
            <person name="Hugenholtz P."/>
        </authorList>
    </citation>
    <scope>NUCLEOTIDE SEQUENCE [LARGE SCALE GENOMIC DNA]</scope>
    <source>
        <strain evidence="2">UBA11482</strain>
    </source>
</reference>
<evidence type="ECO:0000313" key="2">
    <source>
        <dbReference type="EMBL" id="HBJ07997.1"/>
    </source>
</evidence>
<evidence type="ECO:0000313" key="3">
    <source>
        <dbReference type="Proteomes" id="UP000262954"/>
    </source>
</evidence>